<feature type="chain" id="PRO_5002784111" evidence="8">
    <location>
        <begin position="29"/>
        <end position="253"/>
    </location>
</feature>
<evidence type="ECO:0000313" key="11">
    <source>
        <dbReference type="EMBL" id="CAO95448.1"/>
    </source>
</evidence>
<feature type="domain" description="Pili assembly chaperone C-terminal" evidence="10">
    <location>
        <begin position="173"/>
        <end position="233"/>
    </location>
</feature>
<keyword evidence="6 7" id="KW-0143">Chaperone</keyword>
<evidence type="ECO:0000256" key="6">
    <source>
        <dbReference type="ARBA" id="ARBA00023186"/>
    </source>
</evidence>
<dbReference type="PANTHER" id="PTHR30251">
    <property type="entry name" value="PILUS ASSEMBLY CHAPERONE"/>
    <property type="match status" value="1"/>
</dbReference>
<dbReference type="InterPro" id="IPR018046">
    <property type="entry name" value="Pili_assmbl_chaperone_CS"/>
</dbReference>
<name>B2VL17_ERWT9</name>
<keyword evidence="3" id="KW-1029">Fimbrium biogenesis</keyword>
<dbReference type="Proteomes" id="UP000001726">
    <property type="component" value="Chromosome"/>
</dbReference>
<sequence length="253" mass="27819">MNRSVMKYLAAVTLTTAGLLAGVQQASAAIALDRTRVIFNGGSHSMSVNISNQNRELPYLAQGWIEDDKGNKIESPLLILPPLQRVEPGAKSQVKIQGTPALNALPQDRESLFYFNLREIPPRSEKPNTLQIALQTRIKLFYRPARLQAGQNEYNDPWQKKITLTREGDKYRLNNPTPYFVTLVAAETSQSGKDIASFNPLMVAPKNSSLLTLSAETLGSTPVLTYINDFGGRPKLVFSCNGATCSVKENLPG</sequence>
<dbReference type="GO" id="GO:0030288">
    <property type="term" value="C:outer membrane-bounded periplasmic space"/>
    <property type="evidence" value="ECO:0007669"/>
    <property type="project" value="InterPro"/>
</dbReference>
<evidence type="ECO:0000259" key="10">
    <source>
        <dbReference type="Pfam" id="PF02753"/>
    </source>
</evidence>
<dbReference type="FunFam" id="2.60.40.10:FF:000458">
    <property type="entry name" value="Molecular chaperone FimC"/>
    <property type="match status" value="1"/>
</dbReference>
<organism evidence="11 12">
    <name type="scientific">Erwinia tasmaniensis (strain DSM 17950 / CFBP 7177 / CIP 109463 / NCPPB 4357 / Et1/99)</name>
    <dbReference type="NCBI Taxonomy" id="465817"/>
    <lineage>
        <taxon>Bacteria</taxon>
        <taxon>Pseudomonadati</taxon>
        <taxon>Pseudomonadota</taxon>
        <taxon>Gammaproteobacteria</taxon>
        <taxon>Enterobacterales</taxon>
        <taxon>Erwiniaceae</taxon>
        <taxon>Erwinia</taxon>
    </lineage>
</organism>
<evidence type="ECO:0000256" key="4">
    <source>
        <dbReference type="ARBA" id="ARBA00022729"/>
    </source>
</evidence>
<evidence type="ECO:0000313" key="12">
    <source>
        <dbReference type="Proteomes" id="UP000001726"/>
    </source>
</evidence>
<protein>
    <submittedName>
        <fullName evidence="11">Periplasmatic chaperonin (Mannose-resistance fimbriae), MrfD protein</fullName>
    </submittedName>
</protein>
<dbReference type="Gene3D" id="2.60.40.10">
    <property type="entry name" value="Immunoglobulins"/>
    <property type="match status" value="2"/>
</dbReference>
<comment type="subcellular location">
    <subcellularLocation>
        <location evidence="1 7">Periplasm</location>
    </subcellularLocation>
</comment>
<keyword evidence="12" id="KW-1185">Reference proteome</keyword>
<evidence type="ECO:0000256" key="2">
    <source>
        <dbReference type="ARBA" id="ARBA00007399"/>
    </source>
</evidence>
<dbReference type="SUPFAM" id="SSF49584">
    <property type="entry name" value="Periplasmic chaperone C-domain"/>
    <property type="match status" value="1"/>
</dbReference>
<dbReference type="PRINTS" id="PR00969">
    <property type="entry name" value="CHAPERONPILI"/>
</dbReference>
<dbReference type="SUPFAM" id="SSF49354">
    <property type="entry name" value="PapD-like"/>
    <property type="match status" value="1"/>
</dbReference>
<feature type="domain" description="Pili assembly chaperone N-terminal" evidence="9">
    <location>
        <begin position="30"/>
        <end position="147"/>
    </location>
</feature>
<dbReference type="EMBL" id="CU468135">
    <property type="protein sequence ID" value="CAO95448.1"/>
    <property type="molecule type" value="Genomic_DNA"/>
</dbReference>
<dbReference type="Pfam" id="PF02753">
    <property type="entry name" value="PapD_C"/>
    <property type="match status" value="1"/>
</dbReference>
<proteinExistence type="inferred from homology"/>
<dbReference type="Pfam" id="PF00345">
    <property type="entry name" value="PapD_N"/>
    <property type="match status" value="1"/>
</dbReference>
<keyword evidence="5" id="KW-0574">Periplasm</keyword>
<feature type="signal peptide" evidence="8">
    <location>
        <begin position="1"/>
        <end position="28"/>
    </location>
</feature>
<dbReference type="PANTHER" id="PTHR30251:SF6">
    <property type="entry name" value="FIMBRIAL CHAPERONE YFCS-RELATED"/>
    <property type="match status" value="1"/>
</dbReference>
<evidence type="ECO:0000256" key="1">
    <source>
        <dbReference type="ARBA" id="ARBA00004418"/>
    </source>
</evidence>
<dbReference type="GO" id="GO:0071555">
    <property type="term" value="P:cell wall organization"/>
    <property type="evidence" value="ECO:0007669"/>
    <property type="project" value="InterPro"/>
</dbReference>
<comment type="similarity">
    <text evidence="2 7">Belongs to the periplasmic pilus chaperone family.</text>
</comment>
<dbReference type="InterPro" id="IPR008962">
    <property type="entry name" value="PapD-like_sf"/>
</dbReference>
<dbReference type="InterPro" id="IPR050643">
    <property type="entry name" value="Periplasmic_pilus_chap"/>
</dbReference>
<accession>B2VL17</accession>
<dbReference type="KEGG" id="eta:ETA_04020"/>
<dbReference type="STRING" id="465817.ETA_04020"/>
<dbReference type="InterPro" id="IPR016148">
    <property type="entry name" value="Pili_assmbl_chaperone_C"/>
</dbReference>
<dbReference type="HOGENOM" id="CLU_070768_5_1_6"/>
<evidence type="ECO:0000256" key="3">
    <source>
        <dbReference type="ARBA" id="ARBA00022558"/>
    </source>
</evidence>
<dbReference type="PROSITE" id="PS00635">
    <property type="entry name" value="PILI_CHAPERONE"/>
    <property type="match status" value="1"/>
</dbReference>
<reference evidence="11 12" key="1">
    <citation type="journal article" date="2008" name="Environ. Microbiol.">
        <title>The genome of Erwinia tasmaniensis strain Et1/99, a non-pathogenic bacterium in the genus Erwinia.</title>
        <authorList>
            <person name="Kube M."/>
            <person name="Migdoll A.M."/>
            <person name="Mueller I."/>
            <person name="Kuhl H."/>
            <person name="Beck A."/>
            <person name="Reinhardt R."/>
            <person name="Geider K."/>
        </authorList>
    </citation>
    <scope>NUCLEOTIDE SEQUENCE [LARGE SCALE GENOMIC DNA]</scope>
    <source>
        <strain evidence="12">DSM 17950 / CFBP 7177 / CIP 109463 / NCPPB 4357 / Et1/99</strain>
    </source>
</reference>
<evidence type="ECO:0000256" key="5">
    <source>
        <dbReference type="ARBA" id="ARBA00022764"/>
    </source>
</evidence>
<dbReference type="InterPro" id="IPR001829">
    <property type="entry name" value="Pili_assmbl_chaperone_bac"/>
</dbReference>
<dbReference type="InterPro" id="IPR016147">
    <property type="entry name" value="Pili_assmbl_chaperone_N"/>
</dbReference>
<dbReference type="AlphaFoldDB" id="B2VL17"/>
<evidence type="ECO:0000256" key="8">
    <source>
        <dbReference type="SAM" id="SignalP"/>
    </source>
</evidence>
<dbReference type="eggNOG" id="COG3121">
    <property type="taxonomic scope" value="Bacteria"/>
</dbReference>
<evidence type="ECO:0000259" key="9">
    <source>
        <dbReference type="Pfam" id="PF00345"/>
    </source>
</evidence>
<evidence type="ECO:0000256" key="7">
    <source>
        <dbReference type="RuleBase" id="RU003918"/>
    </source>
</evidence>
<dbReference type="InterPro" id="IPR013783">
    <property type="entry name" value="Ig-like_fold"/>
</dbReference>
<gene>
    <name evidence="11" type="primary">mrfD</name>
    <name evidence="11" type="ordered locus">ETA_04020</name>
</gene>
<keyword evidence="4 8" id="KW-0732">Signal</keyword>
<dbReference type="InterPro" id="IPR036316">
    <property type="entry name" value="Pili_assmbl_chap_C_dom_sf"/>
</dbReference>